<name>A0ABY0IIV7_9BACT</name>
<dbReference type="RefSeq" id="WP_114706329.1">
    <property type="nucleotide sequence ID" value="NZ_QDKL01000002.1"/>
</dbReference>
<evidence type="ECO:0000256" key="1">
    <source>
        <dbReference type="ARBA" id="ARBA00022723"/>
    </source>
</evidence>
<dbReference type="EMBL" id="QDKL01000002">
    <property type="protein sequence ID" value="RZF21262.1"/>
    <property type="molecule type" value="Genomic_DNA"/>
</dbReference>
<gene>
    <name evidence="5" type="ORF">DAY19_06150</name>
</gene>
<evidence type="ECO:0000313" key="5">
    <source>
        <dbReference type="EMBL" id="RZF21262.1"/>
    </source>
</evidence>
<accession>A0ABY0IIV7</accession>
<dbReference type="InterPro" id="IPR029063">
    <property type="entry name" value="SAM-dependent_MTases_sf"/>
</dbReference>
<keyword evidence="3" id="KW-0408">Iron</keyword>
<protein>
    <recommendedName>
        <fullName evidence="7">Methyltransferase domain-containing protein</fullName>
    </recommendedName>
</protein>
<dbReference type="Proteomes" id="UP000443582">
    <property type="component" value="Unassembled WGS sequence"/>
</dbReference>
<evidence type="ECO:0000256" key="3">
    <source>
        <dbReference type="ARBA" id="ARBA00023004"/>
    </source>
</evidence>
<dbReference type="SUPFAM" id="SSF53335">
    <property type="entry name" value="S-adenosyl-L-methionine-dependent methyltransferases"/>
    <property type="match status" value="1"/>
</dbReference>
<evidence type="ECO:0000256" key="2">
    <source>
        <dbReference type="ARBA" id="ARBA00022946"/>
    </source>
</evidence>
<evidence type="ECO:0000313" key="6">
    <source>
        <dbReference type="Proteomes" id="UP000443582"/>
    </source>
</evidence>
<dbReference type="Pfam" id="PF09243">
    <property type="entry name" value="Rsm22"/>
    <property type="match status" value="1"/>
</dbReference>
<evidence type="ECO:0008006" key="7">
    <source>
        <dbReference type="Google" id="ProtNLM"/>
    </source>
</evidence>
<keyword evidence="2" id="KW-0809">Transit peptide</keyword>
<keyword evidence="1" id="KW-0479">Metal-binding</keyword>
<organism evidence="5 6">
    <name type="scientific">Halobacteriovorax vibrionivorans</name>
    <dbReference type="NCBI Taxonomy" id="2152716"/>
    <lineage>
        <taxon>Bacteria</taxon>
        <taxon>Pseudomonadati</taxon>
        <taxon>Bdellovibrionota</taxon>
        <taxon>Bacteriovoracia</taxon>
        <taxon>Bacteriovoracales</taxon>
        <taxon>Halobacteriovoraceae</taxon>
        <taxon>Halobacteriovorax</taxon>
    </lineage>
</organism>
<proteinExistence type="predicted"/>
<comment type="caution">
    <text evidence="5">The sequence shown here is derived from an EMBL/GenBank/DDBJ whole genome shotgun (WGS) entry which is preliminary data.</text>
</comment>
<reference evidence="6" key="1">
    <citation type="journal article" date="2019" name="Int. J. Syst. Evol. Microbiol.">
        <title>Halobacteriovorax valvorus sp. nov., a novel prokaryotic predator isolated from coastal seawater of China.</title>
        <authorList>
            <person name="Chen M.-X."/>
        </authorList>
    </citation>
    <scope>NUCLEOTIDE SEQUENCE [LARGE SCALE GENOMIC DNA]</scope>
    <source>
        <strain evidence="6">BL9</strain>
    </source>
</reference>
<dbReference type="InterPro" id="IPR015324">
    <property type="entry name" value="Ribosomal_Rsm22-like"/>
</dbReference>
<sequence length="345" mass="39308">MFDYDAILNSLLNPNLNKQQLAKLIGTQSTQFTSERTKLKNNYSDEDLISAYTSFYFPTNALKLEFLTQNLSDEQISAISKTHILDIGTGPGTYVFSASELFPDALSFTGIDESKLMLKQANKLNDEYFKNSKIGFSESLPLVDDAPRTIIFGNSINEMGMPAAFKIIKRYKPKFIICIEPGTKEVFKDLLALRKKLLLIDYKIQYPCMGQGSCPLQNMDDWCHQSIKTTLDYELESLSQVAKLDRKVMPATIHFYSFDEEATSTESSDKARLVRLKRNVKHAYLWEVCTSENKVITLEVPKKLFKKKMLKQLDGISSGLEVSYTVAKELENDTFRVKDIEIEID</sequence>
<evidence type="ECO:0000256" key="4">
    <source>
        <dbReference type="ARBA" id="ARBA00023014"/>
    </source>
</evidence>
<keyword evidence="4" id="KW-0411">Iron-sulfur</keyword>
<dbReference type="Gene3D" id="3.40.50.150">
    <property type="entry name" value="Vaccinia Virus protein VP39"/>
    <property type="match status" value="1"/>
</dbReference>
<keyword evidence="6" id="KW-1185">Reference proteome</keyword>